<feature type="region of interest" description="Disordered" evidence="1">
    <location>
        <begin position="1"/>
        <end position="23"/>
    </location>
</feature>
<dbReference type="InterPro" id="IPR007499">
    <property type="entry name" value="ERF_bacteria_virus"/>
</dbReference>
<dbReference type="Pfam" id="PF04404">
    <property type="entry name" value="ERF"/>
    <property type="match status" value="1"/>
</dbReference>
<organism evidence="2">
    <name type="scientific">uncultured Caudovirales phage</name>
    <dbReference type="NCBI Taxonomy" id="2100421"/>
    <lineage>
        <taxon>Viruses</taxon>
        <taxon>Duplodnaviria</taxon>
        <taxon>Heunggongvirae</taxon>
        <taxon>Uroviricota</taxon>
        <taxon>Caudoviricetes</taxon>
        <taxon>Peduoviridae</taxon>
        <taxon>Maltschvirus</taxon>
        <taxon>Maltschvirus maltsch</taxon>
    </lineage>
</organism>
<reference evidence="2" key="1">
    <citation type="submission" date="2020-04" db="EMBL/GenBank/DDBJ databases">
        <authorList>
            <person name="Chiriac C."/>
            <person name="Salcher M."/>
            <person name="Ghai R."/>
            <person name="Kavagutti S V."/>
        </authorList>
    </citation>
    <scope>NUCLEOTIDE SEQUENCE</scope>
</reference>
<accession>A0A6J5KNQ6</accession>
<name>A0A6J5KNQ6_9CAUD</name>
<evidence type="ECO:0000313" key="2">
    <source>
        <dbReference type="EMBL" id="CAB4122886.1"/>
    </source>
</evidence>
<sequence length="254" mass="27304">MAEEQTPKENTKPSLAQEKRASPTLGDRIAATTMAIGTLAKDARNQHGGYNYVSVDDYYEGVAKVAASNGLSWIVREIESGDPTPTGAKGSLVVKFTYAVDLYFDDGAVSDIWRTSIFHPFAGAQTSGSAMSYADKMFMRSTFKVQTGEGDADAAAFIDDGKPVGLPPVIGIASPALPSAAPAAPEWGAEESKATLDMVATFITTAKTEPELVAFWNKNIPLWNRFEKGDKKGYMEVLNSFKTRKSQLKEASNG</sequence>
<proteinExistence type="predicted"/>
<dbReference type="EMBL" id="LR796165">
    <property type="protein sequence ID" value="CAB4122886.1"/>
    <property type="molecule type" value="Genomic_DNA"/>
</dbReference>
<feature type="compositionally biased region" description="Basic and acidic residues" evidence="1">
    <location>
        <begin position="1"/>
        <end position="21"/>
    </location>
</feature>
<protein>
    <submittedName>
        <fullName evidence="2">Essential recombination function protein</fullName>
    </submittedName>
</protein>
<gene>
    <name evidence="2" type="ORF">UFOVP28_63</name>
</gene>
<evidence type="ECO:0000256" key="1">
    <source>
        <dbReference type="SAM" id="MobiDB-lite"/>
    </source>
</evidence>